<evidence type="ECO:0000313" key="1">
    <source>
        <dbReference type="EMBL" id="GAK58900.1"/>
    </source>
</evidence>
<sequence length="46" mass="5030">MPLSKEVFTQSLLAGVQELDLTLTGHQVDQFFFICTNCKNGIAASI</sequence>
<dbReference type="HOGENOM" id="CLU_3180549_0_0_0"/>
<protein>
    <submittedName>
        <fullName evidence="1">Uncharacterized protein</fullName>
    </submittedName>
</protein>
<dbReference type="AlphaFoldDB" id="A0A081C2U5"/>
<gene>
    <name evidence="1" type="ORF">U27_05875</name>
</gene>
<dbReference type="STRING" id="1499967.U27_05875"/>
<dbReference type="Proteomes" id="UP000030661">
    <property type="component" value="Unassembled WGS sequence"/>
</dbReference>
<organism evidence="1">
    <name type="scientific">Vecturithrix granuli</name>
    <dbReference type="NCBI Taxonomy" id="1499967"/>
    <lineage>
        <taxon>Bacteria</taxon>
        <taxon>Candidatus Moduliflexota</taxon>
        <taxon>Candidatus Vecturitrichia</taxon>
        <taxon>Candidatus Vecturitrichales</taxon>
        <taxon>Candidatus Vecturitrichaceae</taxon>
        <taxon>Candidatus Vecturithrix</taxon>
    </lineage>
</organism>
<keyword evidence="2" id="KW-1185">Reference proteome</keyword>
<reference evidence="1" key="1">
    <citation type="journal article" date="2015" name="PeerJ">
        <title>First genomic representation of candidate bacterial phylum KSB3 points to enhanced environmental sensing as a trigger of wastewater bulking.</title>
        <authorList>
            <person name="Sekiguchi Y."/>
            <person name="Ohashi A."/>
            <person name="Parks D.H."/>
            <person name="Yamauchi T."/>
            <person name="Tyson G.W."/>
            <person name="Hugenholtz P."/>
        </authorList>
    </citation>
    <scope>NUCLEOTIDE SEQUENCE [LARGE SCALE GENOMIC DNA]</scope>
</reference>
<name>A0A081C2U5_VECG1</name>
<accession>A0A081C2U5</accession>
<evidence type="ECO:0000313" key="2">
    <source>
        <dbReference type="Proteomes" id="UP000030661"/>
    </source>
</evidence>
<proteinExistence type="predicted"/>
<dbReference type="EMBL" id="DF820468">
    <property type="protein sequence ID" value="GAK58900.1"/>
    <property type="molecule type" value="Genomic_DNA"/>
</dbReference>